<evidence type="ECO:0000313" key="2">
    <source>
        <dbReference type="Proteomes" id="UP001055072"/>
    </source>
</evidence>
<dbReference type="Proteomes" id="UP001055072">
    <property type="component" value="Unassembled WGS sequence"/>
</dbReference>
<accession>A0ACB8ULB8</accession>
<reference evidence="1" key="1">
    <citation type="journal article" date="2021" name="Environ. Microbiol.">
        <title>Gene family expansions and transcriptome signatures uncover fungal adaptations to wood decay.</title>
        <authorList>
            <person name="Hage H."/>
            <person name="Miyauchi S."/>
            <person name="Viragh M."/>
            <person name="Drula E."/>
            <person name="Min B."/>
            <person name="Chaduli D."/>
            <person name="Navarro D."/>
            <person name="Favel A."/>
            <person name="Norest M."/>
            <person name="Lesage-Meessen L."/>
            <person name="Balint B."/>
            <person name="Merenyi Z."/>
            <person name="de Eugenio L."/>
            <person name="Morin E."/>
            <person name="Martinez A.T."/>
            <person name="Baldrian P."/>
            <person name="Stursova M."/>
            <person name="Martinez M.J."/>
            <person name="Novotny C."/>
            <person name="Magnuson J.K."/>
            <person name="Spatafora J.W."/>
            <person name="Maurice S."/>
            <person name="Pangilinan J."/>
            <person name="Andreopoulos W."/>
            <person name="LaButti K."/>
            <person name="Hundley H."/>
            <person name="Na H."/>
            <person name="Kuo A."/>
            <person name="Barry K."/>
            <person name="Lipzen A."/>
            <person name="Henrissat B."/>
            <person name="Riley R."/>
            <person name="Ahrendt S."/>
            <person name="Nagy L.G."/>
            <person name="Grigoriev I.V."/>
            <person name="Martin F."/>
            <person name="Rosso M.N."/>
        </authorList>
    </citation>
    <scope>NUCLEOTIDE SEQUENCE</scope>
    <source>
        <strain evidence="1">CBS 384.51</strain>
    </source>
</reference>
<comment type="caution">
    <text evidence="1">The sequence shown here is derived from an EMBL/GenBank/DDBJ whole genome shotgun (WGS) entry which is preliminary data.</text>
</comment>
<protein>
    <submittedName>
        <fullName evidence="1">Plant basic secretory protein</fullName>
    </submittedName>
</protein>
<dbReference type="EMBL" id="MU274900">
    <property type="protein sequence ID" value="KAI0095217.1"/>
    <property type="molecule type" value="Genomic_DNA"/>
</dbReference>
<proteinExistence type="predicted"/>
<name>A0ACB8ULB8_9APHY</name>
<evidence type="ECO:0000313" key="1">
    <source>
        <dbReference type="EMBL" id="KAI0095217.1"/>
    </source>
</evidence>
<gene>
    <name evidence="1" type="ORF">BDY19DRAFT_1062964</name>
</gene>
<keyword evidence="2" id="KW-1185">Reference proteome</keyword>
<organism evidence="1 2">
    <name type="scientific">Irpex rosettiformis</name>
    <dbReference type="NCBI Taxonomy" id="378272"/>
    <lineage>
        <taxon>Eukaryota</taxon>
        <taxon>Fungi</taxon>
        <taxon>Dikarya</taxon>
        <taxon>Basidiomycota</taxon>
        <taxon>Agaricomycotina</taxon>
        <taxon>Agaricomycetes</taxon>
        <taxon>Polyporales</taxon>
        <taxon>Irpicaceae</taxon>
        <taxon>Irpex</taxon>
    </lineage>
</organism>
<sequence>MPPLPRPPPCDPNADWPIPKLTIRCDDLAHPGAQLFFQHINPCEALREAVLAVYCWLYTPQTVPRNVEKILLVLRPMDGVAHTFGSDIYKEIHFSLDHIRNSSARAKDEIHGVIVHEMVHCFQHDGAKHGGHCPGGLVEGVADWVRLRAGYAPPHWREGYGGTWDAGYEATGYFLDWLEERYGYGVVKELNDILGKRAYGEEVFRDLTGRKVKKLWKLYRDYVDEGSPSGSGGPALPTEGVSRLSLDY</sequence>